<accession>A0A4C1UXQ5</accession>
<evidence type="ECO:0000256" key="1">
    <source>
        <dbReference type="SAM" id="MobiDB-lite"/>
    </source>
</evidence>
<dbReference type="AlphaFoldDB" id="A0A4C1UXQ5"/>
<reference evidence="2 3" key="1">
    <citation type="journal article" date="2019" name="Commun. Biol.">
        <title>The bagworm genome reveals a unique fibroin gene that provides high tensile strength.</title>
        <authorList>
            <person name="Kono N."/>
            <person name="Nakamura H."/>
            <person name="Ohtoshi R."/>
            <person name="Tomita M."/>
            <person name="Numata K."/>
            <person name="Arakawa K."/>
        </authorList>
    </citation>
    <scope>NUCLEOTIDE SEQUENCE [LARGE SCALE GENOMIC DNA]</scope>
</reference>
<name>A0A4C1UXQ5_EUMVA</name>
<sequence length="87" mass="9699">MSAFDPFSGQKADIVNMRHKCAETHIAVTGRRRGNETGNAASVRRAIVRDSHGRESIVLPTPTAPRPHVAPPRGRVQLRARTFKFKR</sequence>
<gene>
    <name evidence="2" type="ORF">EVAR_81930_1</name>
</gene>
<organism evidence="2 3">
    <name type="scientific">Eumeta variegata</name>
    <name type="common">Bagworm moth</name>
    <name type="synonym">Eumeta japonica</name>
    <dbReference type="NCBI Taxonomy" id="151549"/>
    <lineage>
        <taxon>Eukaryota</taxon>
        <taxon>Metazoa</taxon>
        <taxon>Ecdysozoa</taxon>
        <taxon>Arthropoda</taxon>
        <taxon>Hexapoda</taxon>
        <taxon>Insecta</taxon>
        <taxon>Pterygota</taxon>
        <taxon>Neoptera</taxon>
        <taxon>Endopterygota</taxon>
        <taxon>Lepidoptera</taxon>
        <taxon>Glossata</taxon>
        <taxon>Ditrysia</taxon>
        <taxon>Tineoidea</taxon>
        <taxon>Psychidae</taxon>
        <taxon>Oiketicinae</taxon>
        <taxon>Eumeta</taxon>
    </lineage>
</organism>
<comment type="caution">
    <text evidence="2">The sequence shown here is derived from an EMBL/GenBank/DDBJ whole genome shotgun (WGS) entry which is preliminary data.</text>
</comment>
<dbReference type="Proteomes" id="UP000299102">
    <property type="component" value="Unassembled WGS sequence"/>
</dbReference>
<proteinExistence type="predicted"/>
<feature type="region of interest" description="Disordered" evidence="1">
    <location>
        <begin position="52"/>
        <end position="72"/>
    </location>
</feature>
<dbReference type="EMBL" id="BGZK01000240">
    <property type="protein sequence ID" value="GBP31030.1"/>
    <property type="molecule type" value="Genomic_DNA"/>
</dbReference>
<evidence type="ECO:0000313" key="2">
    <source>
        <dbReference type="EMBL" id="GBP31030.1"/>
    </source>
</evidence>
<evidence type="ECO:0000313" key="3">
    <source>
        <dbReference type="Proteomes" id="UP000299102"/>
    </source>
</evidence>
<keyword evidence="3" id="KW-1185">Reference proteome</keyword>
<protein>
    <submittedName>
        <fullName evidence="2">Uncharacterized protein</fullName>
    </submittedName>
</protein>